<reference evidence="3" key="1">
    <citation type="journal article" date="2019" name="Int. J. Syst. Evol. Microbiol.">
        <title>The Global Catalogue of Microorganisms (GCM) 10K type strain sequencing project: providing services to taxonomists for standard genome sequencing and annotation.</title>
        <authorList>
            <consortium name="The Broad Institute Genomics Platform"/>
            <consortium name="The Broad Institute Genome Sequencing Center for Infectious Disease"/>
            <person name="Wu L."/>
            <person name="Ma J."/>
        </authorList>
    </citation>
    <scope>NUCLEOTIDE SEQUENCE [LARGE SCALE GENOMIC DNA]</scope>
    <source>
        <strain evidence="3">KCTC 13193</strain>
    </source>
</reference>
<protein>
    <submittedName>
        <fullName evidence="2">GNAT family N-acetyltransferase</fullName>
        <ecNumber evidence="2">2.3.1.-</ecNumber>
    </submittedName>
</protein>
<keyword evidence="3" id="KW-1185">Reference proteome</keyword>
<accession>A0ABV7A9K9</accession>
<feature type="domain" description="N-acetyltransferase" evidence="1">
    <location>
        <begin position="23"/>
        <end position="111"/>
    </location>
</feature>
<proteinExistence type="predicted"/>
<evidence type="ECO:0000313" key="2">
    <source>
        <dbReference type="EMBL" id="MFC2949538.1"/>
    </source>
</evidence>
<organism evidence="2 3">
    <name type="scientific">Virgibacillus sediminis</name>
    <dbReference type="NCBI Taxonomy" id="202260"/>
    <lineage>
        <taxon>Bacteria</taxon>
        <taxon>Bacillati</taxon>
        <taxon>Bacillota</taxon>
        <taxon>Bacilli</taxon>
        <taxon>Bacillales</taxon>
        <taxon>Bacillaceae</taxon>
        <taxon>Virgibacillus</taxon>
    </lineage>
</organism>
<dbReference type="GO" id="GO:0016746">
    <property type="term" value="F:acyltransferase activity"/>
    <property type="evidence" value="ECO:0007669"/>
    <property type="project" value="UniProtKB-KW"/>
</dbReference>
<dbReference type="PROSITE" id="PS51729">
    <property type="entry name" value="GNAT_YJDJ"/>
    <property type="match status" value="1"/>
</dbReference>
<dbReference type="EMBL" id="JBHRRZ010000037">
    <property type="protein sequence ID" value="MFC2949538.1"/>
    <property type="molecule type" value="Genomic_DNA"/>
</dbReference>
<gene>
    <name evidence="2" type="ORF">ACFODW_14545</name>
</gene>
<comment type="caution">
    <text evidence="2">The sequence shown here is derived from an EMBL/GenBank/DDBJ whole genome shotgun (WGS) entry which is preliminary data.</text>
</comment>
<dbReference type="EC" id="2.3.1.-" evidence="2"/>
<dbReference type="InterPro" id="IPR045057">
    <property type="entry name" value="Gcn5-rel_NAT"/>
</dbReference>
<keyword evidence="2" id="KW-0808">Transferase</keyword>
<dbReference type="PANTHER" id="PTHR31435">
    <property type="entry name" value="PROTEIN NATD1"/>
    <property type="match status" value="1"/>
</dbReference>
<dbReference type="InterPro" id="IPR031165">
    <property type="entry name" value="GNAT_YJDJ"/>
</dbReference>
<keyword evidence="2" id="KW-0012">Acyltransferase</keyword>
<evidence type="ECO:0000259" key="1">
    <source>
        <dbReference type="PROSITE" id="PS51729"/>
    </source>
</evidence>
<dbReference type="Pfam" id="PF14542">
    <property type="entry name" value="Acetyltransf_CG"/>
    <property type="match status" value="1"/>
</dbReference>
<name>A0ABV7A9K9_9BACI</name>
<sequence length="114" mass="13164">MKSRCYLATYENHLFWRPYFMTKINKGENKFYVGDDIRDPLAEITFIQNGGGKLVIDHTFVSGDLRGQGIAGQLVEKVVELAREKDRKVLPLCPYAKSKMEKTPEFHDVLIEQK</sequence>
<dbReference type="PANTHER" id="PTHR31435:SF10">
    <property type="entry name" value="BSR4717 PROTEIN"/>
    <property type="match status" value="1"/>
</dbReference>
<evidence type="ECO:0000313" key="3">
    <source>
        <dbReference type="Proteomes" id="UP001595387"/>
    </source>
</evidence>
<dbReference type="RefSeq" id="WP_390307581.1">
    <property type="nucleotide sequence ID" value="NZ_JBHRRZ010000037.1"/>
</dbReference>
<dbReference type="InterPro" id="IPR016181">
    <property type="entry name" value="Acyl_CoA_acyltransferase"/>
</dbReference>
<dbReference type="SUPFAM" id="SSF55729">
    <property type="entry name" value="Acyl-CoA N-acyltransferases (Nat)"/>
    <property type="match status" value="1"/>
</dbReference>
<dbReference type="Gene3D" id="3.40.630.30">
    <property type="match status" value="1"/>
</dbReference>
<dbReference type="Proteomes" id="UP001595387">
    <property type="component" value="Unassembled WGS sequence"/>
</dbReference>
<dbReference type="CDD" id="cd04301">
    <property type="entry name" value="NAT_SF"/>
    <property type="match status" value="1"/>
</dbReference>